<evidence type="ECO:0000256" key="1">
    <source>
        <dbReference type="SAM" id="SignalP"/>
    </source>
</evidence>
<dbReference type="Proteomes" id="UP000037122">
    <property type="component" value="Unassembled WGS sequence"/>
</dbReference>
<comment type="caution">
    <text evidence="2">The sequence shown here is derived from an EMBL/GenBank/DDBJ whole genome shotgun (WGS) entry which is preliminary data.</text>
</comment>
<evidence type="ECO:0008006" key="4">
    <source>
        <dbReference type="Google" id="ProtNLM"/>
    </source>
</evidence>
<gene>
    <name evidence="2" type="ORF">QG37_03539</name>
</gene>
<sequence>MQNLMTCGVLYVLFMGVDQISLELHELGLDQRHQVLFDMGGIVTFHAKNVLIVVLVMEELIQSDRASEGALFFVLLGTFDGKSELHVVNTQNLALPLGDITVTRHRGHFSDLKQVCIVFKSGVHHLFTEIVLCPRKTVFVDPMPGVSESFRRYQINSTYQLLGLWTTISRQQRVRFDGT</sequence>
<name>A0A0L0P0B2_CANAR</name>
<keyword evidence="1" id="KW-0732">Signal</keyword>
<reference evidence="3" key="1">
    <citation type="journal article" date="2015" name="BMC Genomics">
        <title>Draft genome of a commonly misdiagnosed multidrug resistant pathogen Candida auris.</title>
        <authorList>
            <person name="Chatterjee S."/>
            <person name="Alampalli S.V."/>
            <person name="Nageshan R.K."/>
            <person name="Chettiar S.T."/>
            <person name="Joshi S."/>
            <person name="Tatu U.S."/>
        </authorList>
    </citation>
    <scope>NUCLEOTIDE SEQUENCE [LARGE SCALE GENOMIC DNA]</scope>
    <source>
        <strain evidence="3">6684</strain>
    </source>
</reference>
<dbReference type="AlphaFoldDB" id="A0A0L0P0B2"/>
<protein>
    <recommendedName>
        <fullName evidence="4">Secreted protein</fullName>
    </recommendedName>
</protein>
<dbReference type="EMBL" id="LGST01000023">
    <property type="protein sequence ID" value="KND99405.1"/>
    <property type="molecule type" value="Genomic_DNA"/>
</dbReference>
<organism evidence="2 3">
    <name type="scientific">Candidozyma auris</name>
    <name type="common">Yeast</name>
    <name type="synonym">Candida auris</name>
    <dbReference type="NCBI Taxonomy" id="498019"/>
    <lineage>
        <taxon>Eukaryota</taxon>
        <taxon>Fungi</taxon>
        <taxon>Dikarya</taxon>
        <taxon>Ascomycota</taxon>
        <taxon>Saccharomycotina</taxon>
        <taxon>Pichiomycetes</taxon>
        <taxon>Metschnikowiaceae</taxon>
        <taxon>Candidozyma</taxon>
    </lineage>
</organism>
<feature type="chain" id="PRO_5005545424" description="Secreted protein" evidence="1">
    <location>
        <begin position="20"/>
        <end position="179"/>
    </location>
</feature>
<evidence type="ECO:0000313" key="2">
    <source>
        <dbReference type="EMBL" id="KND99405.1"/>
    </source>
</evidence>
<proteinExistence type="predicted"/>
<dbReference type="VEuPathDB" id="FungiDB:QG37_03539"/>
<accession>A0A0L0P0B2</accession>
<evidence type="ECO:0000313" key="3">
    <source>
        <dbReference type="Proteomes" id="UP000037122"/>
    </source>
</evidence>
<feature type="signal peptide" evidence="1">
    <location>
        <begin position="1"/>
        <end position="19"/>
    </location>
</feature>